<keyword evidence="2" id="KW-1133">Transmembrane helix</keyword>
<reference evidence="3" key="2">
    <citation type="journal article" date="2015" name="Data Brief">
        <title>Shoot transcriptome of the giant reed, Arundo donax.</title>
        <authorList>
            <person name="Barrero R.A."/>
            <person name="Guerrero F.D."/>
            <person name="Moolhuijzen P."/>
            <person name="Goolsby J.A."/>
            <person name="Tidwell J."/>
            <person name="Bellgard S.E."/>
            <person name="Bellgard M.I."/>
        </authorList>
    </citation>
    <scope>NUCLEOTIDE SEQUENCE</scope>
    <source>
        <tissue evidence="3">Shoot tissue taken approximately 20 cm above the soil surface</tissue>
    </source>
</reference>
<dbReference type="EMBL" id="GBRH01283241">
    <property type="protein sequence ID" value="JAD14654.1"/>
    <property type="molecule type" value="Transcribed_RNA"/>
</dbReference>
<keyword evidence="2" id="KW-0812">Transmembrane</keyword>
<feature type="compositionally biased region" description="Low complexity" evidence="1">
    <location>
        <begin position="116"/>
        <end position="126"/>
    </location>
</feature>
<name>A0A0A8XN50_ARUDO</name>
<reference evidence="3" key="1">
    <citation type="submission" date="2014-09" db="EMBL/GenBank/DDBJ databases">
        <authorList>
            <person name="Magalhaes I.L.F."/>
            <person name="Oliveira U."/>
            <person name="Santos F.R."/>
            <person name="Vidigal T.H.D.A."/>
            <person name="Brescovit A.D."/>
            <person name="Santos A.J."/>
        </authorList>
    </citation>
    <scope>NUCLEOTIDE SEQUENCE</scope>
    <source>
        <tissue evidence="3">Shoot tissue taken approximately 20 cm above the soil surface</tissue>
    </source>
</reference>
<evidence type="ECO:0000256" key="1">
    <source>
        <dbReference type="SAM" id="MobiDB-lite"/>
    </source>
</evidence>
<proteinExistence type="predicted"/>
<protein>
    <submittedName>
        <fullName evidence="3">Uncharacterized protein</fullName>
    </submittedName>
</protein>
<dbReference type="AlphaFoldDB" id="A0A0A8XN50"/>
<feature type="transmembrane region" description="Helical" evidence="2">
    <location>
        <begin position="6"/>
        <end position="36"/>
    </location>
</feature>
<accession>A0A0A8XN50</accession>
<feature type="region of interest" description="Disordered" evidence="1">
    <location>
        <begin position="104"/>
        <end position="133"/>
    </location>
</feature>
<keyword evidence="2" id="KW-0472">Membrane</keyword>
<organism evidence="3">
    <name type="scientific">Arundo donax</name>
    <name type="common">Giant reed</name>
    <name type="synonym">Donax arundinaceus</name>
    <dbReference type="NCBI Taxonomy" id="35708"/>
    <lineage>
        <taxon>Eukaryota</taxon>
        <taxon>Viridiplantae</taxon>
        <taxon>Streptophyta</taxon>
        <taxon>Embryophyta</taxon>
        <taxon>Tracheophyta</taxon>
        <taxon>Spermatophyta</taxon>
        <taxon>Magnoliopsida</taxon>
        <taxon>Liliopsida</taxon>
        <taxon>Poales</taxon>
        <taxon>Poaceae</taxon>
        <taxon>PACMAD clade</taxon>
        <taxon>Arundinoideae</taxon>
        <taxon>Arundineae</taxon>
        <taxon>Arundo</taxon>
    </lineage>
</organism>
<sequence length="172" mass="19220">MLRSVASAYFFSSSFVLFVLVRFFSLVPCLLVRTLLHPSPSLARWRRAGEEGCDACLASRRHFQFVPSPPTSLPISIASPCPLALASYSIQRWFAKWRRPAVRNECPSGSSKLVTRQGSRSPSSDGGRPRNEDWCGRFRPVAVRSAKYAVASSPSHNNRTIERVHHLWGSCT</sequence>
<evidence type="ECO:0000256" key="2">
    <source>
        <dbReference type="SAM" id="Phobius"/>
    </source>
</evidence>
<evidence type="ECO:0000313" key="3">
    <source>
        <dbReference type="EMBL" id="JAD14654.1"/>
    </source>
</evidence>